<evidence type="ECO:0000313" key="2">
    <source>
        <dbReference type="Proteomes" id="UP001501009"/>
    </source>
</evidence>
<protein>
    <submittedName>
        <fullName evidence="1">Uncharacterized protein</fullName>
    </submittedName>
</protein>
<comment type="caution">
    <text evidence="1">The sequence shown here is derived from an EMBL/GenBank/DDBJ whole genome shotgun (WGS) entry which is preliminary data.</text>
</comment>
<dbReference type="Proteomes" id="UP001501009">
    <property type="component" value="Unassembled WGS sequence"/>
</dbReference>
<proteinExistence type="predicted"/>
<reference evidence="2" key="1">
    <citation type="journal article" date="2019" name="Int. J. Syst. Evol. Microbiol.">
        <title>The Global Catalogue of Microorganisms (GCM) 10K type strain sequencing project: providing services to taxonomists for standard genome sequencing and annotation.</title>
        <authorList>
            <consortium name="The Broad Institute Genomics Platform"/>
            <consortium name="The Broad Institute Genome Sequencing Center for Infectious Disease"/>
            <person name="Wu L."/>
            <person name="Ma J."/>
        </authorList>
    </citation>
    <scope>NUCLEOTIDE SEQUENCE [LARGE SCALE GENOMIC DNA]</scope>
    <source>
        <strain evidence="2">JCM 17138</strain>
    </source>
</reference>
<sequence length="55" mass="6320">MGEWKQGKCGWPTAAGGRCQNKTLKGTSRCYLHQGDWTKRGQAELKKRASRRRKK</sequence>
<name>A0ABP7HS58_9ACTN</name>
<keyword evidence="2" id="KW-1185">Reference proteome</keyword>
<evidence type="ECO:0000313" key="1">
    <source>
        <dbReference type="EMBL" id="GAA3798634.1"/>
    </source>
</evidence>
<accession>A0ABP7HS58</accession>
<dbReference type="EMBL" id="BAABDE010000017">
    <property type="protein sequence ID" value="GAA3798634.1"/>
    <property type="molecule type" value="Genomic_DNA"/>
</dbReference>
<organism evidence="1 2">
    <name type="scientific">Streptomyces coacervatus</name>
    <dbReference type="NCBI Taxonomy" id="647381"/>
    <lineage>
        <taxon>Bacteria</taxon>
        <taxon>Bacillati</taxon>
        <taxon>Actinomycetota</taxon>
        <taxon>Actinomycetes</taxon>
        <taxon>Kitasatosporales</taxon>
        <taxon>Streptomycetaceae</taxon>
        <taxon>Streptomyces</taxon>
    </lineage>
</organism>
<gene>
    <name evidence="1" type="ORF">GCM10022403_035560</name>
</gene>